<feature type="domain" description="Bacteriophage N4 RNA polymerase helical" evidence="4">
    <location>
        <begin position="1696"/>
        <end position="1869"/>
    </location>
</feature>
<dbReference type="Pfam" id="PF21867">
    <property type="entry name" value="vRNAP_dom_2"/>
    <property type="match status" value="1"/>
</dbReference>
<dbReference type="Proteomes" id="UP000014990">
    <property type="component" value="Segment"/>
</dbReference>
<dbReference type="EMBL" id="KC139517">
    <property type="protein sequence ID" value="AGF88174.1"/>
    <property type="molecule type" value="Genomic_DNA"/>
</dbReference>
<gene>
    <name evidence="5" type="ORF">SP058_00295</name>
</gene>
<accession>S4TNI5</accession>
<dbReference type="GeneID" id="16275507"/>
<evidence type="ECO:0000259" key="2">
    <source>
        <dbReference type="Pfam" id="PF21769"/>
    </source>
</evidence>
<dbReference type="InterPro" id="IPR054062">
    <property type="entry name" value="vRNAP_dom2"/>
</dbReference>
<feature type="domain" description="Virion DNA-directed RNA polymerase" evidence="2">
    <location>
        <begin position="1998"/>
        <end position="2131"/>
    </location>
</feature>
<keyword evidence="6" id="KW-1185">Reference proteome</keyword>
<feature type="region of interest" description="Disordered" evidence="1">
    <location>
        <begin position="558"/>
        <end position="604"/>
    </location>
</feature>
<evidence type="ECO:0000313" key="5">
    <source>
        <dbReference type="EMBL" id="AGF88174.1"/>
    </source>
</evidence>
<dbReference type="RefSeq" id="YP_008239463.1">
    <property type="nucleotide sequence ID" value="NC_021772.1"/>
</dbReference>
<protein>
    <submittedName>
        <fullName evidence="5">Virion RNA polymerase</fullName>
    </submittedName>
</protein>
<feature type="compositionally biased region" description="Basic and acidic residues" evidence="1">
    <location>
        <begin position="566"/>
        <end position="577"/>
    </location>
</feature>
<feature type="domain" description="Virion DNA-directed RNA polymerase" evidence="3">
    <location>
        <begin position="1369"/>
        <end position="1479"/>
    </location>
</feature>
<evidence type="ECO:0000259" key="4">
    <source>
        <dbReference type="Pfam" id="PF21894"/>
    </source>
</evidence>
<feature type="compositionally biased region" description="Polar residues" evidence="1">
    <location>
        <begin position="932"/>
        <end position="944"/>
    </location>
</feature>
<dbReference type="InterPro" id="IPR053805">
    <property type="entry name" value="N4_RNAP_helical"/>
</dbReference>
<dbReference type="Gene3D" id="3.30.70.2440">
    <property type="match status" value="2"/>
</dbReference>
<dbReference type="Pfam" id="PF21769">
    <property type="entry name" value="vRNAP_dom"/>
    <property type="match status" value="1"/>
</dbReference>
<feature type="compositionally biased region" description="Low complexity" evidence="1">
    <location>
        <begin position="947"/>
        <end position="963"/>
    </location>
</feature>
<feature type="region of interest" description="Disordered" evidence="1">
    <location>
        <begin position="932"/>
        <end position="978"/>
    </location>
</feature>
<evidence type="ECO:0000259" key="3">
    <source>
        <dbReference type="Pfam" id="PF21867"/>
    </source>
</evidence>
<evidence type="ECO:0000256" key="1">
    <source>
        <dbReference type="SAM" id="MobiDB-lite"/>
    </source>
</evidence>
<organism evidence="5 6">
    <name type="scientific">Salmonella phage FSL SP-058</name>
    <dbReference type="NCBI Taxonomy" id="1173761"/>
    <lineage>
        <taxon>Viruses</taxon>
        <taxon>Duplodnaviria</taxon>
        <taxon>Heunggongvirae</taxon>
        <taxon>Uroviricota</taxon>
        <taxon>Caudoviricetes</taxon>
        <taxon>Schitoviridae</taxon>
        <taxon>Humphriesvirinae</taxon>
        <taxon>Ithacavirus</taxon>
        <taxon>Ithacavirus SP058</taxon>
    </lineage>
</organism>
<dbReference type="KEGG" id="vg:16275507"/>
<evidence type="ECO:0000313" key="6">
    <source>
        <dbReference type="Proteomes" id="UP000014990"/>
    </source>
</evidence>
<dbReference type="Pfam" id="PF21894">
    <property type="entry name" value="N4_RNAP_helical"/>
    <property type="match status" value="1"/>
</dbReference>
<sequence>MATGFEKEQQLAGVGLQKTQQLNQATQQKQVEMGAPVPGVETDFPVGSPEYQRGQEAIRLAESGPKYTREQMQAMLTGQNVNNFNIPETQPITTDMQANYDAIAATKPFYRRMINPQVSPEFGGTGPFDPSHPNYVAPNQAAQTNPNDQYLADLKDMPISALQQKYGPQAARDKLALNIAQANTDQFENAPMELSDIGNAAQVWAGNTARFATSLGNLALQNAQDLIANVTGQEDQVGQPTLLDQGGIDKPLKEFVDEQRSQYSPAVQYEQSVIEANKQRFEQGGEAREAADIAKGDNPLVAGAKEQLRQFVNTAEQYGTSPGALTTLIAESAPDLLTGGIVGKLATRGALKQLAQEYGEDFATKLAATEFGRKRLQDAAERAFIGYVGFQEAGSNAQQSLDEIDKLTDAQLAEKSPMYRDLIAEGATPSQARSQVRTQAGNVTSAVAGTLGALTGKVAAPFESRLLTPSLLEGKGLLAASSRVSQNAAKETVEEALQGASGQFASNLGVRSSADESQSLIEGIGSNVAESAIAGAGMGAVGSAISETPRAIQEGVQQGRTAFDARQTRRTESRAQDFRNTVSAANESVKQAAPQTNTEAPVEPTVTTKAVDAVTEPAAKEVFKAIPEEEISSPDSILRISRAIKERNLDEASRRDLATVGNSVISAYEEALPQIQAQMDAAPEDQKAQYQTAIDNINAVLNHPDVQAVKTTAEGFKLTPDEMTKVMESLPSEITPETYKSPEVQKNVKSVLAQMNLDASSITPDVADRLVNSADTLGLSQQDVDKLKVISATGKAMSQVGKDVREGSDGFIGIQQYQQGIFRALSLGDTARAQGLLDHLNRFAEHMETKAAAFDQAAQNFTGNQPVEVINPTTGQPYLSLDGNPMTYHPVRSKGLIQEIRNDANAVRQAHTITGQLVGGQPVDIPVQSQPMATEEVNQTQDTTEAPVETSEQTSQEEVQTPVGTTETQPEAVVEAPTDTPVQGELFEKPETVESDIQVQEKPTDVETDLMDESQLDLGLEKGVNYDILNGLQAETIRSDAKSTSDVDKEYQATNQVKKWFKPTGKRSAFLRTSNFSGRLNSIFTNGSNPITQIQNLFKGYIKPEQVTEKEVNVLRQFAGLVPAIEQSLIQSWGKLTPEGQRIFWETYPVEYFDEVRNINGENVYFLPQPVIEAMTAGMMQWFVRNASETTFNDDRTVMDILGLDNKTRPTVEQTDLLRNVGTDRQNVIDDLSREIFGVLGINADPNAPISVRDAVSKAMASEVLNVMINANLVQESVVKNSELAAVGSTKVNDSNMKNSRVFIRMNEESPAATRLVELMQNSNDLLGQLTNPQRERAGAYFGTPPKGQSTKVKNGGGQDIPEKMLAARNKASKQPHFINMGLHDLMLDKLGTQWIGRMLGIQSEENANGAHLKSIQGSNRTIERDINTLVNGLTRMVEAGLPLATTPVYFGYNVISNFRMMLNSGDLNPQSAKLHRELVTVEPSTIELNNPQHGAFLDYAIAQGLDIAVDKLSSETARDRLNKAISTGLFRDAIDILKAAENQDAINDSDAETLLQAVKAGKEKTKTLHALYAQAQYELAVEQGKTSFQTHVMLELDGVTNGPFNSIVQLGLKDVNQDLLNKLEKGGFFYGQSDRLYNDAAEEPGFLDLYKTAAAGSQQYINRMMDSVRNIPNRIAAMKNKPRQFQQKEMREIERLKNQMRVTLAASKLIGDVNIVEGENVEHPIQIGRGLLKNPVTVTVYSGGATAINRKIAMGIANGYYEAITEALRAVDAATNQEERDAAIEHINDLTNTTNELTTAQVFRNGSWVQIGAPINLGQDVTKFEFTGEQIEAITQNIKIGIGAAVNESIANEFGTVVNRGKMMVYAAAVMHEVFMSRWNKAVEAKEKELRASGELSKYESLSQQQYNEIKTELLNQMPIFNSWFTAGNTDVAKLNEGILLSEEGRIPSDVYRMESRGRRELDGKMRRSTFGVDMPTYTEPGTRVMPLLVQSVEAAMQAIARDINPNNALNVFDGYINAVSHLDTGSQAINQGVLQSWNEFDLLQDFTNRFEQAMDGVNLAEELGPEADARLEQSFRGIMEMIGADETNAPTSPEVVEAFTTLLKREAATQTAIKQGLLGGEAVTSINQMTGANIPFNVKNGKQTDIEATDTRTPLEQLVANTELPTMDSVSLPKGRVTIPPTRQMTEALDRNGRTVKGHEGVKVLAKGDVIAAVREAAKSLPSRQNRITGFILDKIINSIPNDINVYVGSPEALSGVQQEMTPDTKVEFNDTFLGLTQGQNIYIGSQSIETVMHELIHAATADTVHNYYNNPEAITPAQRVEVASIEGLMNKFVNEYSSTNPETDAVVDLINTHIASGDMAQATAEFIAWGLVNPRMIDAMTQKTIAGTVTNVLKQLADSIKRLFAIGSNPDVTSYWSRLLGHTVALTDSTNPVKSNDETSYAQTNANNINRLDAETLFNKLDAGKATQDHVNHLTDTLDYLQSNIIKVIKNTGQQISGLDHYQEKLLVDSIDPEIDNSPNALIAHGFNMSEKEAFVFKMLQVSMKYGLENFSPSVLVARSLYAQARDTLKVEDFLTDPNNRSASEMALAKQRYDAVFGNTAVTTDATGRTNRLANFIALAETNEQLRNKLSQISVKRTRQTPATTLRERIGDLTNAILTWLSGLATKSLGNTDVASRLTKLAKNISHVDSEARDNLFGRLVRGAEEITDTTQDKLKSFGHTIRRQLLKVEKKVPKSVAFGITAGSAVFNDQDAQDVRDAITNIYMTIHQNGKLGTVAELINEFIGSNETNSTIHTLLTQKNMAADRARQIIREMVPGMIESTFVSLNQTEKEAIQRVVANTDMAYLFANGYDLARLNELLTNPTELAKEIASIESQLQTAGAQNAPFYIKSAYGLAKQMVHGVSPLAYQLPNAAAIARLIGTGRVRPNDATVNTVTQLVDTMASLAALKELSQTDIATVSNLINREMTKGEPNNNGMTFTLKYYSSLQGAELAKSGQNQALAGIKGFTPTLSDPNKKVIIASIKDEPSLSRRGYTRGAQVARDPQDTNKEPMYYYHSNNGGEPRWIAGVMSTLQNTVGGVNPITGRTVNGAMTPGVWRATEKNNLSTRKRSSIDNLFDANAPMPTGNNSYMQPVLNRAGSIMGYSYQMPRANKEAHLDVDNDFTKVIGAWEGRIAEEIQAARYNEMLLQRLHEMYVKDAREGRAYQYITMDENSTDHQLKEIYELMPIEMKEQAKKIWPDGKIKVRKDLLNNAFGYREPSVLNMWTGQTGYSKEFQKAFTSIAETFLGKNAARYLRLGERGLMEFVKEMKDWIVVRSVVVSAANILSNMVHLATVGVSPVTMAKDMSTAVLAAEEYRKNEKLINEYSHYLAVNHNPKMADEYQRKISELKDSQARNPVADLIKAGLLPTIAEDLGQQDNYSLKDKLLNKMDEYTSGIPDSVKRVAKEVTLSRDSNVYFLLNRSIQYGDFVAKYSLYKHLTTRKSNPMDKDSALNRVMDEFVNYDVLPSRTRFYLDAIGLTWFLNYKIRIQKIILRTIRENPLRALFLMFGNSVESGLPNITEANLVTGSLSYNVGMGTALNGFTVHPLVSLY</sequence>
<reference evidence="5 6" key="1">
    <citation type="journal article" date="2013" name="BMC Genomics">
        <title>Genomic characterization provides new insight into Salmonella phage diversity.</title>
        <authorList>
            <person name="Moreno Switt A.I."/>
            <person name="Orsi R.H."/>
            <person name="den Bakker H.C."/>
            <person name="Vongkamjan K."/>
            <person name="Altier C."/>
            <person name="Wiedmann M."/>
        </authorList>
    </citation>
    <scope>NUCLEOTIDE SEQUENCE [LARGE SCALE GENOMIC DNA]</scope>
</reference>
<name>S4TNI5_9CAUD</name>
<proteinExistence type="predicted"/>
<dbReference type="InterPro" id="IPR049432">
    <property type="entry name" value="vRNAP_dom"/>
</dbReference>
<feature type="compositionally biased region" description="Polar residues" evidence="1">
    <location>
        <begin position="578"/>
        <end position="599"/>
    </location>
</feature>